<comment type="caution">
    <text evidence="4">The sequence shown here is derived from an EMBL/GenBank/DDBJ whole genome shotgun (WGS) entry which is preliminary data.</text>
</comment>
<dbReference type="InterPro" id="IPR007969">
    <property type="entry name" value="DUF732"/>
</dbReference>
<protein>
    <recommendedName>
        <fullName evidence="3">DUF732 domain-containing protein</fullName>
    </recommendedName>
</protein>
<reference evidence="5" key="1">
    <citation type="journal article" date="2019" name="Int. J. Syst. Evol. Microbiol.">
        <title>The Global Catalogue of Microorganisms (GCM) 10K type strain sequencing project: providing services to taxonomists for standard genome sequencing and annotation.</title>
        <authorList>
            <consortium name="The Broad Institute Genomics Platform"/>
            <consortium name="The Broad Institute Genome Sequencing Center for Infectious Disease"/>
            <person name="Wu L."/>
            <person name="Ma J."/>
        </authorList>
    </citation>
    <scope>NUCLEOTIDE SEQUENCE [LARGE SCALE GENOMIC DNA]</scope>
    <source>
        <strain evidence="5">JCM 18542</strain>
    </source>
</reference>
<feature type="domain" description="DUF732" evidence="3">
    <location>
        <begin position="102"/>
        <end position="180"/>
    </location>
</feature>
<keyword evidence="2" id="KW-0732">Signal</keyword>
<name>A0ABP9C5W8_9ACTN</name>
<evidence type="ECO:0000256" key="1">
    <source>
        <dbReference type="SAM" id="MobiDB-lite"/>
    </source>
</evidence>
<feature type="signal peptide" evidence="2">
    <location>
        <begin position="1"/>
        <end position="23"/>
    </location>
</feature>
<evidence type="ECO:0000313" key="5">
    <source>
        <dbReference type="Proteomes" id="UP001500839"/>
    </source>
</evidence>
<evidence type="ECO:0000313" key="4">
    <source>
        <dbReference type="EMBL" id="GAA4805290.1"/>
    </source>
</evidence>
<dbReference type="Proteomes" id="UP001500839">
    <property type="component" value="Unassembled WGS sequence"/>
</dbReference>
<dbReference type="Pfam" id="PF05305">
    <property type="entry name" value="DUF732"/>
    <property type="match status" value="1"/>
</dbReference>
<dbReference type="EMBL" id="BAABKQ010000001">
    <property type="protein sequence ID" value="GAA4805290.1"/>
    <property type="molecule type" value="Genomic_DNA"/>
</dbReference>
<evidence type="ECO:0000256" key="2">
    <source>
        <dbReference type="SAM" id="SignalP"/>
    </source>
</evidence>
<dbReference type="PROSITE" id="PS51257">
    <property type="entry name" value="PROKAR_LIPOPROTEIN"/>
    <property type="match status" value="1"/>
</dbReference>
<sequence length="181" mass="17834">MKSTAHRSRFGAVAAAAAVVALAGGLSACGGNDSTVSSTPSAATSAPATTAAAGSGATSADATARPVDPRPTAVPKTAPPETPQALPSDYPGPTDTALTQRDEVFLDALRSQKIGFAEASDSAVSTGNYVCAAESSDTPADQIHATVLATIALDAQSRGAQVDAEKDAAAFIATAQSKLCT</sequence>
<keyword evidence="5" id="KW-1185">Reference proteome</keyword>
<evidence type="ECO:0000259" key="3">
    <source>
        <dbReference type="Pfam" id="PF05305"/>
    </source>
</evidence>
<gene>
    <name evidence="4" type="ORF">GCM10023353_05050</name>
</gene>
<feature type="compositionally biased region" description="Low complexity" evidence="1">
    <location>
        <begin position="33"/>
        <end position="64"/>
    </location>
</feature>
<accession>A0ABP9C5W8</accession>
<feature type="chain" id="PRO_5045314484" description="DUF732 domain-containing protein" evidence="2">
    <location>
        <begin position="24"/>
        <end position="181"/>
    </location>
</feature>
<dbReference type="RefSeq" id="WP_200171082.1">
    <property type="nucleotide sequence ID" value="NZ_BAABKQ010000001.1"/>
</dbReference>
<proteinExistence type="predicted"/>
<feature type="region of interest" description="Disordered" evidence="1">
    <location>
        <begin position="30"/>
        <end position="97"/>
    </location>
</feature>
<organism evidence="4 5">
    <name type="scientific">Tomitella cavernea</name>
    <dbReference type="NCBI Taxonomy" id="1387982"/>
    <lineage>
        <taxon>Bacteria</taxon>
        <taxon>Bacillati</taxon>
        <taxon>Actinomycetota</taxon>
        <taxon>Actinomycetes</taxon>
        <taxon>Mycobacteriales</taxon>
        <taxon>Tomitella</taxon>
    </lineage>
</organism>